<proteinExistence type="predicted"/>
<organism evidence="1 2">
    <name type="scientific">Micromonospora endolithica</name>
    <dbReference type="NCBI Taxonomy" id="230091"/>
    <lineage>
        <taxon>Bacteria</taxon>
        <taxon>Bacillati</taxon>
        <taxon>Actinomycetota</taxon>
        <taxon>Actinomycetes</taxon>
        <taxon>Micromonosporales</taxon>
        <taxon>Micromonosporaceae</taxon>
        <taxon>Micromonospora</taxon>
    </lineage>
</organism>
<name>A0A3A9ZQB0_9ACTN</name>
<dbReference type="RefSeq" id="WP_120723829.1">
    <property type="nucleotide sequence ID" value="NZ_RBAK01000001.1"/>
</dbReference>
<dbReference type="InterPro" id="IPR010982">
    <property type="entry name" value="Lambda_DNA-bd_dom_sf"/>
</dbReference>
<evidence type="ECO:0000313" key="1">
    <source>
        <dbReference type="EMBL" id="RKN50422.1"/>
    </source>
</evidence>
<dbReference type="Proteomes" id="UP000281726">
    <property type="component" value="Unassembled WGS sequence"/>
</dbReference>
<evidence type="ECO:0000313" key="2">
    <source>
        <dbReference type="Proteomes" id="UP000281726"/>
    </source>
</evidence>
<reference evidence="1 2" key="1">
    <citation type="journal article" date="2004" name="Syst. Appl. Microbiol.">
        <title>Cryptoendolithic actinomycetes from antarctic sandstone rock samples: Micromonospora endolithica sp. nov. and two isolates related to Micromonospora coerulea Jensen 1932.</title>
        <authorList>
            <person name="Hirsch P."/>
            <person name="Mevs U."/>
            <person name="Kroppenstedt R.M."/>
            <person name="Schumann P."/>
            <person name="Stackebrandt E."/>
        </authorList>
    </citation>
    <scope>NUCLEOTIDE SEQUENCE [LARGE SCALE GENOMIC DNA]</scope>
    <source>
        <strain evidence="1 2">JCM 12677</strain>
    </source>
</reference>
<dbReference type="Gene3D" id="1.10.260.40">
    <property type="entry name" value="lambda repressor-like DNA-binding domains"/>
    <property type="match status" value="1"/>
</dbReference>
<dbReference type="CDD" id="cd00093">
    <property type="entry name" value="HTH_XRE"/>
    <property type="match status" value="1"/>
</dbReference>
<dbReference type="EMBL" id="RBAK01000001">
    <property type="protein sequence ID" value="RKN50422.1"/>
    <property type="molecule type" value="Genomic_DNA"/>
</dbReference>
<comment type="caution">
    <text evidence="1">The sequence shown here is derived from an EMBL/GenBank/DDBJ whole genome shotgun (WGS) entry which is preliminary data.</text>
</comment>
<dbReference type="Pfam" id="PF13560">
    <property type="entry name" value="HTH_31"/>
    <property type="match status" value="1"/>
</dbReference>
<accession>A0A3A9ZQB0</accession>
<dbReference type="GO" id="GO:0003677">
    <property type="term" value="F:DNA binding"/>
    <property type="evidence" value="ECO:0007669"/>
    <property type="project" value="InterPro"/>
</dbReference>
<sequence>MAGTVGPHDIREARRELGRQLAAVRKAAGHTQHSLAPFTLYGRSTIANAETGHQRPDRTFWRRCDEVLRTDGLLAAGYDRIVALEREYRRGRCTSRASAASEAMNGTGVVVALEASRPPTDMLLQAGASPLQRRQALMAGIAAIAAAAGLVPESSGGPRIGVGDVARIHAVIALYRSVDYEYGGGAVHQQVAAFAQTASAAGDGATGDVVRQNLLAAIAEARQLAGWTAFDAGKHCDAQRHFLSAERAAVAAGDARLAARIRYCQARQFQHLHHNRDAVETLRLAREHLGAAATPAITAMLDSAEAASLAALGDHRQARERLGSATDAYSRVQPGDEPEWMRFFSYAEVLAQHGRVFRDMARRDPRYGEQAVFWTSEAIAAFGPQNVRSTMLNQIGLSSALFLAGEPDQALAVGASVLDHAGHLSSARVTDRIHNLRRDLTHHAHRPAVQQFRDAVIAVTA</sequence>
<dbReference type="AlphaFoldDB" id="A0A3A9ZQB0"/>
<dbReference type="OrthoDB" id="3213425at2"/>
<gene>
    <name evidence="1" type="ORF">D7223_01090</name>
</gene>
<dbReference type="SUPFAM" id="SSF47413">
    <property type="entry name" value="lambda repressor-like DNA-binding domains"/>
    <property type="match status" value="1"/>
</dbReference>
<dbReference type="InterPro" id="IPR001387">
    <property type="entry name" value="Cro/C1-type_HTH"/>
</dbReference>
<keyword evidence="2" id="KW-1185">Reference proteome</keyword>
<protein>
    <submittedName>
        <fullName evidence="1">XRE family transcriptional regulator</fullName>
    </submittedName>
</protein>